<protein>
    <submittedName>
        <fullName evidence="1">CDK2-associated and cullin domain-containing protein 1</fullName>
    </submittedName>
</protein>
<dbReference type="EMBL" id="EAAA01002693">
    <property type="status" value="NOT_ANNOTATED_CDS"/>
    <property type="molecule type" value="Genomic_DNA"/>
</dbReference>
<gene>
    <name evidence="1" type="primary">LOC100178496</name>
</gene>
<evidence type="ECO:0000313" key="1">
    <source>
        <dbReference type="Ensembl" id="ENSCINP00000014817.3"/>
    </source>
</evidence>
<proteinExistence type="predicted"/>
<dbReference type="HOGENOM" id="CLU_062250_1_0_1"/>
<sequence length="294" mass="33451">MDSFVCSQKTPNGLETVSTACINHATECLPHEQSIFVESVSLEKFEAECWPKLHQVVSTLLQAELNSQTNSNKVSFQDMYSCVYQCICSRHTERLHYNLMELVSLHLQNISDKLLPGTTLQSNCFYITGCLEVVRKYGRALHEIVPIFTYLNRVYITPILHSNLEDQLLNLFKMHIIDKHAERLVGAMKNARKISFSVEPSVMAELAQALYSMKPNLRVSEADFFSHYIAQAKSSTKPMSLEEDIEATRKMQLDLQRDPNFSFTCSQKRSKEDTEIEDEECSSSLLSSLLMGSS</sequence>
<evidence type="ECO:0000313" key="2">
    <source>
        <dbReference type="Proteomes" id="UP000008144"/>
    </source>
</evidence>
<dbReference type="OrthoDB" id="8172509at2759"/>
<organism evidence="1 2">
    <name type="scientific">Ciona intestinalis</name>
    <name type="common">Transparent sea squirt</name>
    <name type="synonym">Ascidia intestinalis</name>
    <dbReference type="NCBI Taxonomy" id="7719"/>
    <lineage>
        <taxon>Eukaryota</taxon>
        <taxon>Metazoa</taxon>
        <taxon>Chordata</taxon>
        <taxon>Tunicata</taxon>
        <taxon>Ascidiacea</taxon>
        <taxon>Phlebobranchia</taxon>
        <taxon>Cionidae</taxon>
        <taxon>Ciona</taxon>
    </lineage>
</organism>
<dbReference type="SUPFAM" id="SSF74788">
    <property type="entry name" value="Cullin repeat-like"/>
    <property type="match status" value="1"/>
</dbReference>
<dbReference type="STRING" id="7719.ENSCINP00000014817"/>
<dbReference type="InterPro" id="IPR042652">
    <property type="entry name" value="CACUL1"/>
</dbReference>
<name>F6VL68_CIOIN</name>
<dbReference type="GO" id="GO:0019901">
    <property type="term" value="F:protein kinase binding"/>
    <property type="evidence" value="ECO:0000318"/>
    <property type="project" value="GO_Central"/>
</dbReference>
<dbReference type="AlphaFoldDB" id="F6VL68"/>
<dbReference type="OMA" id="HNHNYRA"/>
<keyword evidence="2" id="KW-1185">Reference proteome</keyword>
<dbReference type="RefSeq" id="XP_002126331.1">
    <property type="nucleotide sequence ID" value="XM_002126295.5"/>
</dbReference>
<dbReference type="GeneID" id="100178496"/>
<dbReference type="KEGG" id="cin:100178496"/>
<reference evidence="1" key="3">
    <citation type="submission" date="2025-08" db="UniProtKB">
        <authorList>
            <consortium name="Ensembl"/>
        </authorList>
    </citation>
    <scope>IDENTIFICATION</scope>
</reference>
<dbReference type="Proteomes" id="UP000008144">
    <property type="component" value="Chromosome 8"/>
</dbReference>
<dbReference type="PANTHER" id="PTHR46636">
    <property type="entry name" value="CDK2-ASSOCIATED AND CULLIN DOMAIN-CONTAINING PROTEIN 1"/>
    <property type="match status" value="1"/>
</dbReference>
<dbReference type="GO" id="GO:0000082">
    <property type="term" value="P:G1/S transition of mitotic cell cycle"/>
    <property type="evidence" value="ECO:0000318"/>
    <property type="project" value="GO_Central"/>
</dbReference>
<reference evidence="2" key="1">
    <citation type="journal article" date="2002" name="Science">
        <title>The draft genome of Ciona intestinalis: insights into chordate and vertebrate origins.</title>
        <authorList>
            <person name="Dehal P."/>
            <person name="Satou Y."/>
            <person name="Campbell R.K."/>
            <person name="Chapman J."/>
            <person name="Degnan B."/>
            <person name="De Tomaso A."/>
            <person name="Davidson B."/>
            <person name="Di Gregorio A."/>
            <person name="Gelpke M."/>
            <person name="Goodstein D.M."/>
            <person name="Harafuji N."/>
            <person name="Hastings K.E."/>
            <person name="Ho I."/>
            <person name="Hotta K."/>
            <person name="Huang W."/>
            <person name="Kawashima T."/>
            <person name="Lemaire P."/>
            <person name="Martinez D."/>
            <person name="Meinertzhagen I.A."/>
            <person name="Necula S."/>
            <person name="Nonaka M."/>
            <person name="Putnam N."/>
            <person name="Rash S."/>
            <person name="Saiga H."/>
            <person name="Satake M."/>
            <person name="Terry A."/>
            <person name="Yamada L."/>
            <person name="Wang H.G."/>
            <person name="Awazu S."/>
            <person name="Azumi K."/>
            <person name="Boore J."/>
            <person name="Branno M."/>
            <person name="Chin-Bow S."/>
            <person name="DeSantis R."/>
            <person name="Doyle S."/>
            <person name="Francino P."/>
            <person name="Keys D.N."/>
            <person name="Haga S."/>
            <person name="Hayashi H."/>
            <person name="Hino K."/>
            <person name="Imai K.S."/>
            <person name="Inaba K."/>
            <person name="Kano S."/>
            <person name="Kobayashi K."/>
            <person name="Kobayashi M."/>
            <person name="Lee B.I."/>
            <person name="Makabe K.W."/>
            <person name="Manohar C."/>
            <person name="Matassi G."/>
            <person name="Medina M."/>
            <person name="Mochizuki Y."/>
            <person name="Mount S."/>
            <person name="Morishita T."/>
            <person name="Miura S."/>
            <person name="Nakayama A."/>
            <person name="Nishizaka S."/>
            <person name="Nomoto H."/>
            <person name="Ohta F."/>
            <person name="Oishi K."/>
            <person name="Rigoutsos I."/>
            <person name="Sano M."/>
            <person name="Sasaki A."/>
            <person name="Sasakura Y."/>
            <person name="Shoguchi E."/>
            <person name="Shin-i T."/>
            <person name="Spagnuolo A."/>
            <person name="Stainier D."/>
            <person name="Suzuki M.M."/>
            <person name="Tassy O."/>
            <person name="Takatori N."/>
            <person name="Tokuoka M."/>
            <person name="Yagi K."/>
            <person name="Yoshizaki F."/>
            <person name="Wada S."/>
            <person name="Zhang C."/>
            <person name="Hyatt P.D."/>
            <person name="Larimer F."/>
            <person name="Detter C."/>
            <person name="Doggett N."/>
            <person name="Glavina T."/>
            <person name="Hawkins T."/>
            <person name="Richardson P."/>
            <person name="Lucas S."/>
            <person name="Kohara Y."/>
            <person name="Levine M."/>
            <person name="Satoh N."/>
            <person name="Rokhsar D.S."/>
        </authorList>
    </citation>
    <scope>NUCLEOTIDE SEQUENCE [LARGE SCALE GENOMIC DNA]</scope>
</reference>
<reference evidence="1" key="2">
    <citation type="journal article" date="2008" name="Genome Biol.">
        <title>Improved genome assembly and evidence-based global gene model set for the chordate Ciona intestinalis: new insight into intron and operon populations.</title>
        <authorList>
            <person name="Satou Y."/>
            <person name="Mineta K."/>
            <person name="Ogasawara M."/>
            <person name="Sasakura Y."/>
            <person name="Shoguchi E."/>
            <person name="Ueno K."/>
            <person name="Yamada L."/>
            <person name="Matsumoto J."/>
            <person name="Wasserscheid J."/>
            <person name="Dewar K."/>
            <person name="Wiley G.B."/>
            <person name="Macmil S.L."/>
            <person name="Roe B.A."/>
            <person name="Zeller R.W."/>
            <person name="Hastings K.E."/>
            <person name="Lemaire P."/>
            <person name="Lindquist E."/>
            <person name="Endo T."/>
            <person name="Hotta K."/>
            <person name="Inaba K."/>
        </authorList>
    </citation>
    <scope>NUCLEOTIDE SEQUENCE [LARGE SCALE GENOMIC DNA]</scope>
    <source>
        <strain evidence="1">wild type</strain>
    </source>
</reference>
<dbReference type="Gene3D" id="1.20.1310.10">
    <property type="entry name" value="Cullin Repeats"/>
    <property type="match status" value="1"/>
</dbReference>
<dbReference type="PANTHER" id="PTHR46636:SF1">
    <property type="entry name" value="CDK2-ASSOCIATED AND CULLIN DOMAIN-CONTAINING PROTEIN 1"/>
    <property type="match status" value="1"/>
</dbReference>
<accession>F6VL68</accession>
<dbReference type="FunCoup" id="F6VL68">
    <property type="interactions" value="31"/>
</dbReference>
<dbReference type="InParanoid" id="F6VL68"/>
<accession>A0A1W2W7L4</accession>
<dbReference type="InterPro" id="IPR016159">
    <property type="entry name" value="Cullin_repeat-like_dom_sf"/>
</dbReference>
<dbReference type="GeneTree" id="ENSGT00390000000403"/>
<dbReference type="Ensembl" id="ENSCINT00000014817.3">
    <property type="protein sequence ID" value="ENSCINP00000014817.3"/>
    <property type="gene ID" value="ENSCING00000007224.3"/>
</dbReference>
<reference evidence="1" key="4">
    <citation type="submission" date="2025-09" db="UniProtKB">
        <authorList>
            <consortium name="Ensembl"/>
        </authorList>
    </citation>
    <scope>IDENTIFICATION</scope>
</reference>